<name>A0A9D4CPY8_DREPO</name>
<sequence>MLVAGKNTHDRKDVKVDVEKFTLVFDSVSRLGNVFRKLCATGCVLFNSWEATFMCNTTRPVCVILSFGEGNDVPKLKGGVPKTEGLQNVIPELAKFMETCLREWLEYIRQKRVEYFHLNYFTVDQLVILQRELVKVGSDKAPSNHIYPLLSAVKQDCTPGI</sequence>
<accession>A0A9D4CPY8</accession>
<dbReference type="EMBL" id="JAIWYP010000012">
    <property type="protein sequence ID" value="KAH3728288.1"/>
    <property type="molecule type" value="Genomic_DNA"/>
</dbReference>
<organism evidence="1 2">
    <name type="scientific">Dreissena polymorpha</name>
    <name type="common">Zebra mussel</name>
    <name type="synonym">Mytilus polymorpha</name>
    <dbReference type="NCBI Taxonomy" id="45954"/>
    <lineage>
        <taxon>Eukaryota</taxon>
        <taxon>Metazoa</taxon>
        <taxon>Spiralia</taxon>
        <taxon>Lophotrochozoa</taxon>
        <taxon>Mollusca</taxon>
        <taxon>Bivalvia</taxon>
        <taxon>Autobranchia</taxon>
        <taxon>Heteroconchia</taxon>
        <taxon>Euheterodonta</taxon>
        <taxon>Imparidentia</taxon>
        <taxon>Neoheterodontei</taxon>
        <taxon>Myida</taxon>
        <taxon>Dreissenoidea</taxon>
        <taxon>Dreissenidae</taxon>
        <taxon>Dreissena</taxon>
    </lineage>
</organism>
<evidence type="ECO:0000313" key="1">
    <source>
        <dbReference type="EMBL" id="KAH3728288.1"/>
    </source>
</evidence>
<dbReference type="PANTHER" id="PTHR22605:SF16">
    <property type="entry name" value="E3 UBIQUITIN-PROTEIN LIGASE RNF213"/>
    <property type="match status" value="1"/>
</dbReference>
<dbReference type="GO" id="GO:0016887">
    <property type="term" value="F:ATP hydrolysis activity"/>
    <property type="evidence" value="ECO:0007669"/>
    <property type="project" value="InterPro"/>
</dbReference>
<protein>
    <submittedName>
        <fullName evidence="1">Uncharacterized protein</fullName>
    </submittedName>
</protein>
<gene>
    <name evidence="1" type="ORF">DPMN_054242</name>
</gene>
<reference evidence="1" key="1">
    <citation type="journal article" date="2019" name="bioRxiv">
        <title>The Genome of the Zebra Mussel, Dreissena polymorpha: A Resource for Invasive Species Research.</title>
        <authorList>
            <person name="McCartney M.A."/>
            <person name="Auch B."/>
            <person name="Kono T."/>
            <person name="Mallez S."/>
            <person name="Zhang Y."/>
            <person name="Obille A."/>
            <person name="Becker A."/>
            <person name="Abrahante J.E."/>
            <person name="Garbe J."/>
            <person name="Badalamenti J.P."/>
            <person name="Herman A."/>
            <person name="Mangelson H."/>
            <person name="Liachko I."/>
            <person name="Sullivan S."/>
            <person name="Sone E.D."/>
            <person name="Koren S."/>
            <person name="Silverstein K.A.T."/>
            <person name="Beckman K.B."/>
            <person name="Gohl D.M."/>
        </authorList>
    </citation>
    <scope>NUCLEOTIDE SEQUENCE</scope>
    <source>
        <strain evidence="1">Duluth1</strain>
        <tissue evidence="1">Whole animal</tissue>
    </source>
</reference>
<dbReference type="InterPro" id="IPR031248">
    <property type="entry name" value="RNF213"/>
</dbReference>
<dbReference type="PANTHER" id="PTHR22605">
    <property type="entry name" value="RZ-TYPE DOMAIN-CONTAINING PROTEIN"/>
    <property type="match status" value="1"/>
</dbReference>
<dbReference type="AlphaFoldDB" id="A0A9D4CPY8"/>
<reference evidence="1" key="2">
    <citation type="submission" date="2020-11" db="EMBL/GenBank/DDBJ databases">
        <authorList>
            <person name="McCartney M.A."/>
            <person name="Auch B."/>
            <person name="Kono T."/>
            <person name="Mallez S."/>
            <person name="Becker A."/>
            <person name="Gohl D.M."/>
            <person name="Silverstein K.A.T."/>
            <person name="Koren S."/>
            <person name="Bechman K.B."/>
            <person name="Herman A."/>
            <person name="Abrahante J.E."/>
            <person name="Garbe J."/>
        </authorList>
    </citation>
    <scope>NUCLEOTIDE SEQUENCE</scope>
    <source>
        <strain evidence="1">Duluth1</strain>
        <tissue evidence="1">Whole animal</tissue>
    </source>
</reference>
<dbReference type="Proteomes" id="UP000828390">
    <property type="component" value="Unassembled WGS sequence"/>
</dbReference>
<keyword evidence="2" id="KW-1185">Reference proteome</keyword>
<evidence type="ECO:0000313" key="2">
    <source>
        <dbReference type="Proteomes" id="UP000828390"/>
    </source>
</evidence>
<dbReference type="GO" id="GO:0004842">
    <property type="term" value="F:ubiquitin-protein transferase activity"/>
    <property type="evidence" value="ECO:0007669"/>
    <property type="project" value="InterPro"/>
</dbReference>
<proteinExistence type="predicted"/>
<comment type="caution">
    <text evidence="1">The sequence shown here is derived from an EMBL/GenBank/DDBJ whole genome shotgun (WGS) entry which is preliminary data.</text>
</comment>